<protein>
    <submittedName>
        <fullName evidence="1">Uncharacterized protein</fullName>
    </submittedName>
</protein>
<name>A0A1M6B8P4_9FIRM</name>
<sequence>MNAPILIVAEDAATGGNTPPFPFQIAMNEPHFRQSLFRYIRKTRKILPFFSQQIHFVVP</sequence>
<reference evidence="1 2" key="1">
    <citation type="submission" date="2016-11" db="EMBL/GenBank/DDBJ databases">
        <authorList>
            <person name="Varghese N."/>
            <person name="Submissions S."/>
        </authorList>
    </citation>
    <scope>NUCLEOTIDE SEQUENCE [LARGE SCALE GENOMIC DNA]</scope>
    <source>
        <strain evidence="1 2">DSM 19027</strain>
    </source>
</reference>
<keyword evidence="2" id="KW-1185">Reference proteome</keyword>
<accession>A0A1M6B8P4</accession>
<organism evidence="1 2">
    <name type="scientific">Thermoclostridium caenicola</name>
    <dbReference type="NCBI Taxonomy" id="659425"/>
    <lineage>
        <taxon>Bacteria</taxon>
        <taxon>Bacillati</taxon>
        <taxon>Bacillota</taxon>
        <taxon>Clostridia</taxon>
        <taxon>Eubacteriales</taxon>
        <taxon>Oscillospiraceae</taxon>
        <taxon>Thermoclostridium</taxon>
    </lineage>
</organism>
<gene>
    <name evidence="1" type="ORF">SAMN05444373_1002106</name>
</gene>
<dbReference type="EMBL" id="FQZP01000002">
    <property type="protein sequence ID" value="SHI45017.1"/>
    <property type="molecule type" value="Genomic_DNA"/>
</dbReference>
<dbReference type="AlphaFoldDB" id="A0A1M6B8P4"/>
<proteinExistence type="predicted"/>
<evidence type="ECO:0000313" key="1">
    <source>
        <dbReference type="EMBL" id="SHI45017.1"/>
    </source>
</evidence>
<evidence type="ECO:0000313" key="2">
    <source>
        <dbReference type="Proteomes" id="UP000324781"/>
    </source>
</evidence>
<dbReference type="Proteomes" id="UP000324781">
    <property type="component" value="Unassembled WGS sequence"/>
</dbReference>